<dbReference type="InterPro" id="IPR013126">
    <property type="entry name" value="Hsp_70_fam"/>
</dbReference>
<dbReference type="PANTHER" id="PTHR45639:SF9">
    <property type="entry name" value="HYPOXIA UP-REGULATED PROTEIN 1"/>
    <property type="match status" value="1"/>
</dbReference>
<name>A0A1I7XTM9_HETBA</name>
<reference evidence="7" key="1">
    <citation type="submission" date="2016-11" db="UniProtKB">
        <authorList>
            <consortium name="WormBaseParasite"/>
        </authorList>
    </citation>
    <scope>IDENTIFICATION</scope>
</reference>
<sequence>MTNPSSDSCDGTEYPYSNISIKTPPASPVHPVVVGSTYSTRRNSNVCECRSALEEEAVSAVREFSFAVQTVCISEILPRTSDLLFLNLTTLEGSTYCIELTSKGWRIASNRQDCMNGDFRQLSLHTRYFESLNQLLDTISPAYRDKFDSSLAAMSIDLGSQFIKVGLVKPGTPMEIVLNKESRRKTPNLLSIRNGERLFGDAALATSVRYPSSVFGSLVDLVAKHIDHPSVILFQKRFAHLKIEKHTNKSSIIFPIGLKTLRHLTCIFRDEAYPVETLLAMILSHIRDFTASFAEHPVKDVVITVPVFFSQAERLAVEKAAHIAKLNVLQLINDGTAAGLNYGVFRRKEITETPQRLLIYDMGASKTVATIVEYRLVKEKYSKEPRVRILKVYAFIKMNQNIIVLSILFLKLSDFSRQVFYQMSVLGVGFDRTLGGLEITLRLKDFLIRKFRANYKCEKDITENERAMAKMLKEAERLKQVLSANVDHYAQIESVHEDKDMRIHVSRNELNMLIEDLVPRMKLPIDQALSMAEIRLEDVNQVVLMGAGTRVLKVQEVVQNHIGSKELGRFLNTDESIAMGALFQSISFTSYTDDFSFELDYGDLNHFSEIQRKEMDSLISQIFTVSVSGLDKAIKEKVKTDETEFKGVKVAFQLDGSGIIRVQSGEAVIQKKSQGVVECLYIFMYTSSAITNTISGFFSTKKEEGEPTDTDEKKDEEPIETLSDNGDKPNLDIREEKNSEEVGEKYSESDQEQKNESVTEDKTAEKYTTAHIMDKNDMDSAKKILDHYEKREQLAAERAAAENSLEAFAFETSLLLDEDSFISHSTDDERKELFSEVSRIRTWLEDETGTDTKASEFTKNLMKIKNLVKPVQKRIDESKTFLPALSNLEKMLNSSRIMASMGGDNGKTLFSKNDTKEFNRKLNKLENWILIKKEEQMKTKPYHDPTVLTSDVETKVRALDRELKSFMKKMKQVTLDVPKMKNEKNEVEENEITENKKDNENNVNNNDIGSGKTDGSKIEL</sequence>
<dbReference type="SUPFAM" id="SSF100934">
    <property type="entry name" value="Heat shock protein 70kD (HSP70), C-terminal subdomain"/>
    <property type="match status" value="1"/>
</dbReference>
<dbReference type="InterPro" id="IPR007967">
    <property type="entry name" value="GSKIP_dom"/>
</dbReference>
<dbReference type="InterPro" id="IPR029047">
    <property type="entry name" value="HSP70_peptide-bd_sf"/>
</dbReference>
<dbReference type="Pfam" id="PF05303">
    <property type="entry name" value="GSKIP_dom"/>
    <property type="match status" value="1"/>
</dbReference>
<evidence type="ECO:0000313" key="7">
    <source>
        <dbReference type="WBParaSite" id="Hba_21104"/>
    </source>
</evidence>
<evidence type="ECO:0000256" key="4">
    <source>
        <dbReference type="SAM" id="MobiDB-lite"/>
    </source>
</evidence>
<dbReference type="SUPFAM" id="SSF103107">
    <property type="entry name" value="Hypothetical protein c14orf129, hspc210"/>
    <property type="match status" value="1"/>
</dbReference>
<keyword evidence="6" id="KW-1185">Reference proteome</keyword>
<keyword evidence="3" id="KW-0067">ATP-binding</keyword>
<keyword evidence="2" id="KW-0547">Nucleotide-binding</keyword>
<evidence type="ECO:0000313" key="6">
    <source>
        <dbReference type="Proteomes" id="UP000095283"/>
    </source>
</evidence>
<feature type="compositionally biased region" description="Basic and acidic residues" evidence="4">
    <location>
        <begin position="978"/>
        <end position="1000"/>
    </location>
</feature>
<dbReference type="Gene3D" id="3.90.640.10">
    <property type="entry name" value="Actin, Chain A, domain 4"/>
    <property type="match status" value="1"/>
</dbReference>
<feature type="compositionally biased region" description="Basic and acidic residues" evidence="4">
    <location>
        <begin position="725"/>
        <end position="765"/>
    </location>
</feature>
<dbReference type="PANTHER" id="PTHR45639">
    <property type="entry name" value="HSC70CB, ISOFORM G-RELATED"/>
    <property type="match status" value="1"/>
</dbReference>
<organism evidence="6 7">
    <name type="scientific">Heterorhabditis bacteriophora</name>
    <name type="common">Entomopathogenic nematode worm</name>
    <dbReference type="NCBI Taxonomy" id="37862"/>
    <lineage>
        <taxon>Eukaryota</taxon>
        <taxon>Metazoa</taxon>
        <taxon>Ecdysozoa</taxon>
        <taxon>Nematoda</taxon>
        <taxon>Chromadorea</taxon>
        <taxon>Rhabditida</taxon>
        <taxon>Rhabditina</taxon>
        <taxon>Rhabditomorpha</taxon>
        <taxon>Strongyloidea</taxon>
        <taxon>Heterorhabditidae</taxon>
        <taxon>Heterorhabditis</taxon>
    </lineage>
</organism>
<dbReference type="Gene3D" id="2.60.34.10">
    <property type="entry name" value="Substrate Binding Domain Of DNAk, Chain A, domain 1"/>
    <property type="match status" value="1"/>
</dbReference>
<evidence type="ECO:0000259" key="5">
    <source>
        <dbReference type="Pfam" id="PF05303"/>
    </source>
</evidence>
<accession>A0A1I7XTM9</accession>
<dbReference type="InterPro" id="IPR043129">
    <property type="entry name" value="ATPase_NBD"/>
</dbReference>
<evidence type="ECO:0000256" key="3">
    <source>
        <dbReference type="ARBA" id="ARBA00022840"/>
    </source>
</evidence>
<dbReference type="Gene3D" id="3.30.420.40">
    <property type="match status" value="2"/>
</dbReference>
<feature type="compositionally biased region" description="Basic and acidic residues" evidence="4">
    <location>
        <begin position="700"/>
        <end position="716"/>
    </location>
</feature>
<feature type="region of interest" description="Disordered" evidence="4">
    <location>
        <begin position="977"/>
        <end position="1020"/>
    </location>
</feature>
<feature type="region of interest" description="Disordered" evidence="4">
    <location>
        <begin position="700"/>
        <end position="766"/>
    </location>
</feature>
<dbReference type="GO" id="GO:0034663">
    <property type="term" value="C:endoplasmic reticulum chaperone complex"/>
    <property type="evidence" value="ECO:0007669"/>
    <property type="project" value="TreeGrafter"/>
</dbReference>
<dbReference type="FunFam" id="3.90.640.10:FF:000004">
    <property type="entry name" value="Heat shock 70 kDa protein 4"/>
    <property type="match status" value="1"/>
</dbReference>
<feature type="domain" description="GSKIP" evidence="5">
    <location>
        <begin position="54"/>
        <end position="152"/>
    </location>
</feature>
<dbReference type="CDD" id="cd10230">
    <property type="entry name" value="ASKHA_NBD_HSP70_HYOU1"/>
    <property type="match status" value="1"/>
</dbReference>
<dbReference type="GO" id="GO:0030968">
    <property type="term" value="P:endoplasmic reticulum unfolded protein response"/>
    <property type="evidence" value="ECO:0007669"/>
    <property type="project" value="TreeGrafter"/>
</dbReference>
<evidence type="ECO:0000256" key="1">
    <source>
        <dbReference type="ARBA" id="ARBA00007381"/>
    </source>
</evidence>
<dbReference type="SUPFAM" id="SSF53067">
    <property type="entry name" value="Actin-like ATPase domain"/>
    <property type="match status" value="2"/>
</dbReference>
<dbReference type="AlphaFoldDB" id="A0A1I7XTM9"/>
<dbReference type="Gene3D" id="3.30.2280.10">
    <property type="entry name" value="Hypothetical protein (hspc210)"/>
    <property type="match status" value="1"/>
</dbReference>
<evidence type="ECO:0000256" key="2">
    <source>
        <dbReference type="ARBA" id="ARBA00022741"/>
    </source>
</evidence>
<dbReference type="Proteomes" id="UP000095283">
    <property type="component" value="Unplaced"/>
</dbReference>
<dbReference type="PRINTS" id="PR00301">
    <property type="entry name" value="HEATSHOCK70"/>
</dbReference>
<dbReference type="Pfam" id="PF00012">
    <property type="entry name" value="HSP70"/>
    <property type="match status" value="2"/>
</dbReference>
<dbReference type="InterPro" id="IPR023231">
    <property type="entry name" value="GSKIP_dom_sf"/>
</dbReference>
<protein>
    <submittedName>
        <fullName evidence="7">DUF727 domain-containing protein</fullName>
    </submittedName>
</protein>
<comment type="similarity">
    <text evidence="1">Belongs to the heat shock protein 70 family.</text>
</comment>
<dbReference type="FunFam" id="3.30.2280.10:FF:000004">
    <property type="entry name" value="Protein CBG05668"/>
    <property type="match status" value="1"/>
</dbReference>
<dbReference type="InterPro" id="IPR029048">
    <property type="entry name" value="HSP70_C_sf"/>
</dbReference>
<dbReference type="GO" id="GO:0005524">
    <property type="term" value="F:ATP binding"/>
    <property type="evidence" value="ECO:0007669"/>
    <property type="project" value="UniProtKB-KW"/>
</dbReference>
<dbReference type="WBParaSite" id="Hba_21104">
    <property type="protein sequence ID" value="Hba_21104"/>
    <property type="gene ID" value="Hba_21104"/>
</dbReference>
<proteinExistence type="inferred from homology"/>
<dbReference type="Gene3D" id="3.30.30.30">
    <property type="match status" value="1"/>
</dbReference>
<dbReference type="Gene3D" id="1.20.1270.10">
    <property type="match status" value="1"/>
</dbReference>
<dbReference type="GO" id="GO:0140662">
    <property type="term" value="F:ATP-dependent protein folding chaperone"/>
    <property type="evidence" value="ECO:0007669"/>
    <property type="project" value="InterPro"/>
</dbReference>